<feature type="compositionally biased region" description="Polar residues" evidence="1">
    <location>
        <begin position="1"/>
        <end position="14"/>
    </location>
</feature>
<dbReference type="Proteomes" id="UP000033607">
    <property type="component" value="Unassembled WGS sequence"/>
</dbReference>
<protein>
    <submittedName>
        <fullName evidence="2">Uncharacterized protein</fullName>
    </submittedName>
</protein>
<dbReference type="AlphaFoldDB" id="A0A0F5YCN8"/>
<dbReference type="EMBL" id="LATL02000319">
    <property type="protein sequence ID" value="KKD36397.1"/>
    <property type="molecule type" value="Genomic_DNA"/>
</dbReference>
<dbReference type="OrthoDB" id="463839at2"/>
<proteinExistence type="predicted"/>
<name>A0A0F5YCN8_9CYAN</name>
<evidence type="ECO:0000256" key="1">
    <source>
        <dbReference type="SAM" id="MobiDB-lite"/>
    </source>
</evidence>
<gene>
    <name evidence="2" type="ORF">WN50_20055</name>
</gene>
<sequence length="83" mass="9154">MSQSETNPQNPQNTEKAKVKESSGLEVISIGYGDGSSGEKQASLSQDKLDQVADNVNAVIDTDQPQWETEQDWNDTAWKVWLG</sequence>
<accession>A0A0F5YCN8</accession>
<comment type="caution">
    <text evidence="2">The sequence shown here is derived from an EMBL/GenBank/DDBJ whole genome shotgun (WGS) entry which is preliminary data.</text>
</comment>
<organism evidence="2 3">
    <name type="scientific">Limnoraphis robusta CS-951</name>
    <dbReference type="NCBI Taxonomy" id="1637645"/>
    <lineage>
        <taxon>Bacteria</taxon>
        <taxon>Bacillati</taxon>
        <taxon>Cyanobacteriota</taxon>
        <taxon>Cyanophyceae</taxon>
        <taxon>Oscillatoriophycideae</taxon>
        <taxon>Oscillatoriales</taxon>
        <taxon>Sirenicapillariaceae</taxon>
        <taxon>Limnoraphis</taxon>
    </lineage>
</organism>
<evidence type="ECO:0000313" key="2">
    <source>
        <dbReference type="EMBL" id="KKD36397.1"/>
    </source>
</evidence>
<evidence type="ECO:0000313" key="3">
    <source>
        <dbReference type="Proteomes" id="UP000033607"/>
    </source>
</evidence>
<reference evidence="2 3" key="1">
    <citation type="submission" date="2015-06" db="EMBL/GenBank/DDBJ databases">
        <title>Draft genome assembly of filamentous brackish cyanobacterium Limnoraphis robusta strain CS-951.</title>
        <authorList>
            <person name="Willis A."/>
            <person name="Parks M."/>
            <person name="Burford M.A."/>
        </authorList>
    </citation>
    <scope>NUCLEOTIDE SEQUENCE [LARGE SCALE GENOMIC DNA]</scope>
    <source>
        <strain evidence="2 3">CS-951</strain>
    </source>
</reference>
<dbReference type="RefSeq" id="WP_046280356.1">
    <property type="nucleotide sequence ID" value="NZ_LATL02000319.1"/>
</dbReference>
<feature type="region of interest" description="Disordered" evidence="1">
    <location>
        <begin position="1"/>
        <end position="24"/>
    </location>
</feature>